<evidence type="ECO:0000313" key="2">
    <source>
        <dbReference type="EMBL" id="KAJ8460841.1"/>
    </source>
</evidence>
<sequence length="171" mass="18787">MVRHHGESSKMGQAGPLLQAAVGGLHVQTRSQTAGAAYEERSSEQDEREVGYSPRGEEAPSVAPTGKKGHRERLTMAETRLDVLEASVEELYQGQGRLLGVESSQEEAETRFENVESLIDQLTEDTKDSVRHLHEVVAELTAKVMVLTRTLDTGGNNTRATPQQHFRAPEP</sequence>
<dbReference type="EMBL" id="JAQQAF010000009">
    <property type="protein sequence ID" value="KAJ8460841.1"/>
    <property type="molecule type" value="Genomic_DNA"/>
</dbReference>
<comment type="caution">
    <text evidence="2">The sequence shown here is derived from an EMBL/GenBank/DDBJ whole genome shotgun (WGS) entry which is preliminary data.</text>
</comment>
<organism evidence="2 3">
    <name type="scientific">Ensete ventricosum</name>
    <name type="common">Abyssinian banana</name>
    <name type="synonym">Musa ensete</name>
    <dbReference type="NCBI Taxonomy" id="4639"/>
    <lineage>
        <taxon>Eukaryota</taxon>
        <taxon>Viridiplantae</taxon>
        <taxon>Streptophyta</taxon>
        <taxon>Embryophyta</taxon>
        <taxon>Tracheophyta</taxon>
        <taxon>Spermatophyta</taxon>
        <taxon>Magnoliopsida</taxon>
        <taxon>Liliopsida</taxon>
        <taxon>Zingiberales</taxon>
        <taxon>Musaceae</taxon>
        <taxon>Ensete</taxon>
    </lineage>
</organism>
<proteinExistence type="predicted"/>
<keyword evidence="3" id="KW-1185">Reference proteome</keyword>
<protein>
    <recommendedName>
        <fullName evidence="4">t-SNARE coiled-coil homology domain-containing protein</fullName>
    </recommendedName>
</protein>
<accession>A0AAV8P143</accession>
<feature type="compositionally biased region" description="Polar residues" evidence="1">
    <location>
        <begin position="152"/>
        <end position="164"/>
    </location>
</feature>
<feature type="compositionally biased region" description="Basic and acidic residues" evidence="1">
    <location>
        <begin position="38"/>
        <end position="58"/>
    </location>
</feature>
<evidence type="ECO:0000313" key="3">
    <source>
        <dbReference type="Proteomes" id="UP001222027"/>
    </source>
</evidence>
<feature type="region of interest" description="Disordered" evidence="1">
    <location>
        <begin position="1"/>
        <end position="73"/>
    </location>
</feature>
<dbReference type="Proteomes" id="UP001222027">
    <property type="component" value="Unassembled WGS sequence"/>
</dbReference>
<gene>
    <name evidence="2" type="ORF">OPV22_033767</name>
</gene>
<evidence type="ECO:0000256" key="1">
    <source>
        <dbReference type="SAM" id="MobiDB-lite"/>
    </source>
</evidence>
<name>A0AAV8P143_ENSVE</name>
<dbReference type="AlphaFoldDB" id="A0AAV8P143"/>
<feature type="region of interest" description="Disordered" evidence="1">
    <location>
        <begin position="152"/>
        <end position="171"/>
    </location>
</feature>
<evidence type="ECO:0008006" key="4">
    <source>
        <dbReference type="Google" id="ProtNLM"/>
    </source>
</evidence>
<reference evidence="2 3" key="1">
    <citation type="submission" date="2022-12" db="EMBL/GenBank/DDBJ databases">
        <title>Chromosome-scale assembly of the Ensete ventricosum genome.</title>
        <authorList>
            <person name="Dussert Y."/>
            <person name="Stocks J."/>
            <person name="Wendawek A."/>
            <person name="Woldeyes F."/>
            <person name="Nichols R.A."/>
            <person name="Borrell J.S."/>
        </authorList>
    </citation>
    <scope>NUCLEOTIDE SEQUENCE [LARGE SCALE GENOMIC DNA]</scope>
    <source>
        <strain evidence="3">cv. Maze</strain>
        <tissue evidence="2">Seeds</tissue>
    </source>
</reference>